<dbReference type="EMBL" id="CP116221">
    <property type="protein sequence ID" value="WCO02618.1"/>
    <property type="molecule type" value="Genomic_DNA"/>
</dbReference>
<feature type="signal peptide" evidence="1">
    <location>
        <begin position="1"/>
        <end position="24"/>
    </location>
</feature>
<dbReference type="RefSeq" id="WP_249995385.1">
    <property type="nucleotide sequence ID" value="NZ_CP116221.1"/>
</dbReference>
<sequence length="554" mass="62300">MKNLKLFLLSFALIAGLFTSCSNNDSVVNEQNIDETEAITQSLNRLAEQFNDEGYVIASENPSGNIVFDFCFDFVYPLNLAYNNGTTVGVSSLDDLITILINSTDDLYISGVEFPFNVETYNDSTGAIEIVTINNENEFFDVLENCDFDGIDTCDCDDVADPVCVEVLDPNGNSFIITYPNECLALCDGFTPNDFAENCEDDYNCPGGNECFDFNFPITIITDDNQTVTVNSQEELDSALYNAYYFDFVYPFEVTTEEGNLIVLENEEAFISLLEECYNINDCPCPTNVNPVCVEIETPSGDIEIISFLNACEAECAGFTDADFVDCETQQEICNEQEIIQNLIECTWFGNVSLMNSIVGYDFNIDGTVTLIGTAEPANGTWSVVRNEQNGEVYMYLDLPEPYNVISNLDWTVITCEEDMIRLESGDESIIFDRDCNVNNPNECSEQELYAYLLQCNWYFTTSLYNNVNAELAQFFQSGIVEITSQGTNQTIDGDWWLTSNPSQGLLFMSFNIPSSPYEIFSQYDWFVTQCSEEFILLESGNGNEFIQLERNCN</sequence>
<gene>
    <name evidence="2" type="ORF">MUN68_003770</name>
</gene>
<dbReference type="Proteomes" id="UP001202717">
    <property type="component" value="Chromosome"/>
</dbReference>
<name>A0ABY7RZQ5_9FLAO</name>
<keyword evidence="1" id="KW-0732">Signal</keyword>
<evidence type="ECO:0000313" key="2">
    <source>
        <dbReference type="EMBL" id="WCO02618.1"/>
    </source>
</evidence>
<protein>
    <recommendedName>
        <fullName evidence="4">Kazal-like domain-containing protein</fullName>
    </recommendedName>
</protein>
<evidence type="ECO:0000313" key="3">
    <source>
        <dbReference type="Proteomes" id="UP001202717"/>
    </source>
</evidence>
<reference evidence="2 3" key="1">
    <citation type="submission" date="2023-01" db="EMBL/GenBank/DDBJ databases">
        <title>Psychroserpens ponticola sp. nov., isolated from seawater.</title>
        <authorList>
            <person name="Kristyanto S."/>
            <person name="Jung J."/>
            <person name="Kim J.M."/>
            <person name="Jeon C.O."/>
        </authorList>
    </citation>
    <scope>NUCLEOTIDE SEQUENCE [LARGE SCALE GENOMIC DNA]</scope>
    <source>
        <strain evidence="2 3">MSW6</strain>
    </source>
</reference>
<organism evidence="2 3">
    <name type="scientific">Psychroserpens ponticola</name>
    <dbReference type="NCBI Taxonomy" id="2932268"/>
    <lineage>
        <taxon>Bacteria</taxon>
        <taxon>Pseudomonadati</taxon>
        <taxon>Bacteroidota</taxon>
        <taxon>Flavobacteriia</taxon>
        <taxon>Flavobacteriales</taxon>
        <taxon>Flavobacteriaceae</taxon>
        <taxon>Psychroserpens</taxon>
    </lineage>
</organism>
<proteinExistence type="predicted"/>
<feature type="chain" id="PRO_5045819145" description="Kazal-like domain-containing protein" evidence="1">
    <location>
        <begin position="25"/>
        <end position="554"/>
    </location>
</feature>
<evidence type="ECO:0000256" key="1">
    <source>
        <dbReference type="SAM" id="SignalP"/>
    </source>
</evidence>
<evidence type="ECO:0008006" key="4">
    <source>
        <dbReference type="Google" id="ProtNLM"/>
    </source>
</evidence>
<keyword evidence="3" id="KW-1185">Reference proteome</keyword>
<dbReference type="PROSITE" id="PS51257">
    <property type="entry name" value="PROKAR_LIPOPROTEIN"/>
    <property type="match status" value="1"/>
</dbReference>
<accession>A0ABY7RZQ5</accession>